<keyword evidence="3" id="KW-1185">Reference proteome</keyword>
<proteinExistence type="predicted"/>
<gene>
    <name evidence="2" type="ORF">WR25_02346</name>
</gene>
<feature type="signal peptide" evidence="1">
    <location>
        <begin position="1"/>
        <end position="16"/>
    </location>
</feature>
<comment type="caution">
    <text evidence="2">The sequence shown here is derived from an EMBL/GenBank/DDBJ whole genome shotgun (WGS) entry which is preliminary data.</text>
</comment>
<evidence type="ECO:0008006" key="4">
    <source>
        <dbReference type="Google" id="ProtNLM"/>
    </source>
</evidence>
<sequence length="245" mass="28206">MLPIPFISLLTASVTGQYFEPIIPETTGESNNSTKPPCELPPFTHLLPLHYRRELKKVWAGYSVAAKKCERQLAQTRDLIEDLPYELKLQVIEYGKEVTEPPDRIPFLAGLSIDQLIVFGNIMSNRTISDAEKYERLREWGEKNLDMDAVTQMEQFIRFLDQRAKRFQEKVSNLSPEAKTAHERLESLRRTKQNIYNGLSESAKKELSMLYRTKCPKGNVWDNSDLDADELHLACSHGIFMICLD</sequence>
<accession>A0A2A2K0Y6</accession>
<name>A0A2A2K0Y6_9BILA</name>
<evidence type="ECO:0000256" key="1">
    <source>
        <dbReference type="SAM" id="SignalP"/>
    </source>
</evidence>
<reference evidence="2 3" key="1">
    <citation type="journal article" date="2017" name="Curr. Biol.">
        <title>Genome architecture and evolution of a unichromosomal asexual nematode.</title>
        <authorList>
            <person name="Fradin H."/>
            <person name="Zegar C."/>
            <person name="Gutwein M."/>
            <person name="Lucas J."/>
            <person name="Kovtun M."/>
            <person name="Corcoran D."/>
            <person name="Baugh L.R."/>
            <person name="Kiontke K."/>
            <person name="Gunsalus K."/>
            <person name="Fitch D.H."/>
            <person name="Piano F."/>
        </authorList>
    </citation>
    <scope>NUCLEOTIDE SEQUENCE [LARGE SCALE GENOMIC DNA]</scope>
    <source>
        <strain evidence="2">PF1309</strain>
    </source>
</reference>
<evidence type="ECO:0000313" key="2">
    <source>
        <dbReference type="EMBL" id="PAV67617.1"/>
    </source>
</evidence>
<dbReference type="AlphaFoldDB" id="A0A2A2K0Y6"/>
<evidence type="ECO:0000313" key="3">
    <source>
        <dbReference type="Proteomes" id="UP000218231"/>
    </source>
</evidence>
<dbReference type="EMBL" id="LIAE01009904">
    <property type="protein sequence ID" value="PAV67617.1"/>
    <property type="molecule type" value="Genomic_DNA"/>
</dbReference>
<dbReference type="STRING" id="2018661.A0A2A2K0Y6"/>
<keyword evidence="1" id="KW-0732">Signal</keyword>
<dbReference type="OrthoDB" id="5826467at2759"/>
<feature type="chain" id="PRO_5012878113" description="SXP/RAL-2 family protein Ani s 5-like cation-binding domain-containing protein" evidence="1">
    <location>
        <begin position="17"/>
        <end position="245"/>
    </location>
</feature>
<protein>
    <recommendedName>
        <fullName evidence="4">SXP/RAL-2 family protein Ani s 5-like cation-binding domain-containing protein</fullName>
    </recommendedName>
</protein>
<dbReference type="Proteomes" id="UP000218231">
    <property type="component" value="Unassembled WGS sequence"/>
</dbReference>
<organism evidence="2 3">
    <name type="scientific">Diploscapter pachys</name>
    <dbReference type="NCBI Taxonomy" id="2018661"/>
    <lineage>
        <taxon>Eukaryota</taxon>
        <taxon>Metazoa</taxon>
        <taxon>Ecdysozoa</taxon>
        <taxon>Nematoda</taxon>
        <taxon>Chromadorea</taxon>
        <taxon>Rhabditida</taxon>
        <taxon>Rhabditina</taxon>
        <taxon>Rhabditomorpha</taxon>
        <taxon>Rhabditoidea</taxon>
        <taxon>Rhabditidae</taxon>
        <taxon>Diploscapter</taxon>
    </lineage>
</organism>